<protein>
    <submittedName>
        <fullName evidence="1">Uncharacterized protein</fullName>
    </submittedName>
</protein>
<dbReference type="EMBL" id="BLAL01000281">
    <property type="protein sequence ID" value="GES99537.1"/>
    <property type="molecule type" value="Genomic_DNA"/>
</dbReference>
<evidence type="ECO:0000313" key="2">
    <source>
        <dbReference type="Proteomes" id="UP000615446"/>
    </source>
</evidence>
<evidence type="ECO:0000313" key="1">
    <source>
        <dbReference type="EMBL" id="GES99537.1"/>
    </source>
</evidence>
<name>A0A8H3M2K2_9GLOM</name>
<accession>A0A8H3M2K2</accession>
<dbReference type="Proteomes" id="UP000615446">
    <property type="component" value="Unassembled WGS sequence"/>
</dbReference>
<reference evidence="1" key="1">
    <citation type="submission" date="2019-10" db="EMBL/GenBank/DDBJ databases">
        <title>Conservation and host-specific expression of non-tandemly repeated heterogenous ribosome RNA gene in arbuscular mycorrhizal fungi.</title>
        <authorList>
            <person name="Maeda T."/>
            <person name="Kobayashi Y."/>
            <person name="Nakagawa T."/>
            <person name="Ezawa T."/>
            <person name="Yamaguchi K."/>
            <person name="Bino T."/>
            <person name="Nishimoto Y."/>
            <person name="Shigenobu S."/>
            <person name="Kawaguchi M."/>
        </authorList>
    </citation>
    <scope>NUCLEOTIDE SEQUENCE</scope>
    <source>
        <strain evidence="1">HR1</strain>
    </source>
</reference>
<proteinExistence type="predicted"/>
<organism evidence="1 2">
    <name type="scientific">Rhizophagus clarus</name>
    <dbReference type="NCBI Taxonomy" id="94130"/>
    <lineage>
        <taxon>Eukaryota</taxon>
        <taxon>Fungi</taxon>
        <taxon>Fungi incertae sedis</taxon>
        <taxon>Mucoromycota</taxon>
        <taxon>Glomeromycotina</taxon>
        <taxon>Glomeromycetes</taxon>
        <taxon>Glomerales</taxon>
        <taxon>Glomeraceae</taxon>
        <taxon>Rhizophagus</taxon>
    </lineage>
</organism>
<dbReference type="AlphaFoldDB" id="A0A8H3M2K2"/>
<gene>
    <name evidence="1" type="ORF">RCL2_002603900</name>
</gene>
<comment type="caution">
    <text evidence="1">The sequence shown here is derived from an EMBL/GenBank/DDBJ whole genome shotgun (WGS) entry which is preliminary data.</text>
</comment>
<sequence length="102" mass="12282">MGISFIFDEEDVIHFPKRQIFDDKSLWLLICQNVRPEIGFNQIKTLPHSTCFTLWDFESEVMLKVHLLRQIFIHLKNFGTKNPFYCRKKSQFPFLKCFPELL</sequence>